<evidence type="ECO:0000256" key="5">
    <source>
        <dbReference type="ARBA" id="ARBA00022553"/>
    </source>
</evidence>
<evidence type="ECO:0000256" key="8">
    <source>
        <dbReference type="ARBA" id="ARBA00023242"/>
    </source>
</evidence>
<dbReference type="AlphaFoldDB" id="A0AAW2HBY7"/>
<organism evidence="11">
    <name type="scientific">Menopon gallinae</name>
    <name type="common">poultry shaft louse</name>
    <dbReference type="NCBI Taxonomy" id="328185"/>
    <lineage>
        <taxon>Eukaryota</taxon>
        <taxon>Metazoa</taxon>
        <taxon>Ecdysozoa</taxon>
        <taxon>Arthropoda</taxon>
        <taxon>Hexapoda</taxon>
        <taxon>Insecta</taxon>
        <taxon>Pterygota</taxon>
        <taxon>Neoptera</taxon>
        <taxon>Paraneoptera</taxon>
        <taxon>Psocodea</taxon>
        <taxon>Troctomorpha</taxon>
        <taxon>Phthiraptera</taxon>
        <taxon>Amblycera</taxon>
        <taxon>Menoponidae</taxon>
        <taxon>Menopon</taxon>
    </lineage>
</organism>
<dbReference type="InterPro" id="IPR026570">
    <property type="entry name" value="CCDC86"/>
</dbReference>
<reference evidence="11" key="1">
    <citation type="journal article" date="2024" name="Gigascience">
        <title>Chromosome-level genome of the poultry shaft louse Menopon gallinae provides insight into the host-switching and adaptive evolution of parasitic lice.</title>
        <authorList>
            <person name="Xu Y."/>
            <person name="Ma L."/>
            <person name="Liu S."/>
            <person name="Liang Y."/>
            <person name="Liu Q."/>
            <person name="He Z."/>
            <person name="Tian L."/>
            <person name="Duan Y."/>
            <person name="Cai W."/>
            <person name="Li H."/>
            <person name="Song F."/>
        </authorList>
    </citation>
    <scope>NUCLEOTIDE SEQUENCE</scope>
    <source>
        <strain evidence="11">Cailab_2023a</strain>
    </source>
</reference>
<feature type="region of interest" description="Disordered" evidence="10">
    <location>
        <begin position="42"/>
        <end position="61"/>
    </location>
</feature>
<accession>A0AAW2HBY7</accession>
<dbReference type="EMBL" id="JARGDH010000005">
    <property type="protein sequence ID" value="KAL0267290.1"/>
    <property type="molecule type" value="Genomic_DNA"/>
</dbReference>
<dbReference type="GO" id="GO:0005694">
    <property type="term" value="C:chromosome"/>
    <property type="evidence" value="ECO:0007669"/>
    <property type="project" value="UniProtKB-SubCell"/>
</dbReference>
<comment type="function">
    <text evidence="9">Required for proper chromosome segregation during mitosis and error-free mitotic progression.</text>
</comment>
<dbReference type="PANTHER" id="PTHR13557:SF1">
    <property type="entry name" value="COILED-COIL DOMAIN-CONTAINING PROTEIN 86"/>
    <property type="match status" value="1"/>
</dbReference>
<evidence type="ECO:0000256" key="7">
    <source>
        <dbReference type="ARBA" id="ARBA00023054"/>
    </source>
</evidence>
<sequence>MNKTRGLKQANKFERLKKLKEELKRIKSLTKNIVDARNEEIEQKKERRRKNLKRQEENRLKSEIVQHIKNPAKIKRMKRKHLRNIEKRDTLKMV</sequence>
<keyword evidence="5" id="KW-0597">Phosphoprotein</keyword>
<protein>
    <recommendedName>
        <fullName evidence="3">Coiled-coil domain-containing protein 86</fullName>
    </recommendedName>
</protein>
<evidence type="ECO:0000256" key="10">
    <source>
        <dbReference type="SAM" id="MobiDB-lite"/>
    </source>
</evidence>
<evidence type="ECO:0000256" key="3">
    <source>
        <dbReference type="ARBA" id="ARBA00016738"/>
    </source>
</evidence>
<gene>
    <name evidence="11" type="ORF">PYX00_009605</name>
</gene>
<keyword evidence="7" id="KW-0175">Coiled coil</keyword>
<evidence type="ECO:0000313" key="11">
    <source>
        <dbReference type="EMBL" id="KAL0267290.1"/>
    </source>
</evidence>
<keyword evidence="8" id="KW-0539">Nucleus</keyword>
<evidence type="ECO:0000256" key="6">
    <source>
        <dbReference type="ARBA" id="ARBA00022934"/>
    </source>
</evidence>
<comment type="caution">
    <text evidence="11">The sequence shown here is derived from an EMBL/GenBank/DDBJ whole genome shotgun (WGS) entry which is preliminary data.</text>
</comment>
<evidence type="ECO:0000256" key="1">
    <source>
        <dbReference type="ARBA" id="ARBA00004286"/>
    </source>
</evidence>
<comment type="subcellular location">
    <subcellularLocation>
        <location evidence="1">Chromosome</location>
    </subcellularLocation>
    <subcellularLocation>
        <location evidence="2">Nucleus</location>
        <location evidence="2">Nucleolus</location>
    </subcellularLocation>
</comment>
<dbReference type="GO" id="GO:0005730">
    <property type="term" value="C:nucleolus"/>
    <property type="evidence" value="ECO:0007669"/>
    <property type="project" value="UniProtKB-SubCell"/>
</dbReference>
<evidence type="ECO:0000256" key="4">
    <source>
        <dbReference type="ARBA" id="ARBA00022454"/>
    </source>
</evidence>
<name>A0AAW2HBY7_9NEOP</name>
<evidence type="ECO:0000256" key="9">
    <source>
        <dbReference type="ARBA" id="ARBA00093307"/>
    </source>
</evidence>
<proteinExistence type="predicted"/>
<evidence type="ECO:0000256" key="2">
    <source>
        <dbReference type="ARBA" id="ARBA00004604"/>
    </source>
</evidence>
<keyword evidence="4" id="KW-0158">Chromosome</keyword>
<dbReference type="PANTHER" id="PTHR13557">
    <property type="entry name" value="COILED-COIL DOMAIN-CONTAINING PROTEIN 86"/>
    <property type="match status" value="1"/>
</dbReference>
<keyword evidence="6" id="KW-0164">Citrullination</keyword>